<protein>
    <submittedName>
        <fullName evidence="3">Uncharacterized protein</fullName>
    </submittedName>
</protein>
<evidence type="ECO:0000256" key="1">
    <source>
        <dbReference type="ARBA" id="ARBA00006903"/>
    </source>
</evidence>
<comment type="similarity">
    <text evidence="1">Belongs to the FAM114 family.</text>
</comment>
<keyword evidence="2" id="KW-0597">Phosphoprotein</keyword>
<organism evidence="3 4">
    <name type="scientific">Ameca splendens</name>
    <dbReference type="NCBI Taxonomy" id="208324"/>
    <lineage>
        <taxon>Eukaryota</taxon>
        <taxon>Metazoa</taxon>
        <taxon>Chordata</taxon>
        <taxon>Craniata</taxon>
        <taxon>Vertebrata</taxon>
        <taxon>Euteleostomi</taxon>
        <taxon>Actinopterygii</taxon>
        <taxon>Neopterygii</taxon>
        <taxon>Teleostei</taxon>
        <taxon>Neoteleostei</taxon>
        <taxon>Acanthomorphata</taxon>
        <taxon>Ovalentaria</taxon>
        <taxon>Atherinomorphae</taxon>
        <taxon>Cyprinodontiformes</taxon>
        <taxon>Goodeidae</taxon>
        <taxon>Ameca</taxon>
    </lineage>
</organism>
<evidence type="ECO:0000256" key="2">
    <source>
        <dbReference type="ARBA" id="ARBA00022553"/>
    </source>
</evidence>
<sequence>MTAILSHNGTTPGGTYHHDVPHHQPLFLLLFFSCPHLSQTPSESTVSQGGWGYWGSWGKSILSTATATVATVGQGLTHVIEKAETSLGIPSPTELSAKVEEEEKQQ</sequence>
<accession>A0ABV0Z2L2</accession>
<evidence type="ECO:0000313" key="4">
    <source>
        <dbReference type="Proteomes" id="UP001469553"/>
    </source>
</evidence>
<reference evidence="3 4" key="1">
    <citation type="submission" date="2021-06" db="EMBL/GenBank/DDBJ databases">
        <authorList>
            <person name="Palmer J.M."/>
        </authorList>
    </citation>
    <scope>NUCLEOTIDE SEQUENCE [LARGE SCALE GENOMIC DNA]</scope>
    <source>
        <strain evidence="3 4">AS_MEX2019</strain>
        <tissue evidence="3">Muscle</tissue>
    </source>
</reference>
<keyword evidence="4" id="KW-1185">Reference proteome</keyword>
<comment type="caution">
    <text evidence="3">The sequence shown here is derived from an EMBL/GenBank/DDBJ whole genome shotgun (WGS) entry which is preliminary data.</text>
</comment>
<dbReference type="PANTHER" id="PTHR12842:SF3">
    <property type="entry name" value="PROTEIN FAM114A2"/>
    <property type="match status" value="1"/>
</dbReference>
<dbReference type="EMBL" id="JAHRIP010048943">
    <property type="protein sequence ID" value="MEQ2300109.1"/>
    <property type="molecule type" value="Genomic_DNA"/>
</dbReference>
<feature type="non-terminal residue" evidence="3">
    <location>
        <position position="106"/>
    </location>
</feature>
<gene>
    <name evidence="3" type="ORF">AMECASPLE_021913</name>
</gene>
<evidence type="ECO:0000313" key="3">
    <source>
        <dbReference type="EMBL" id="MEQ2300109.1"/>
    </source>
</evidence>
<proteinExistence type="inferred from homology"/>
<dbReference type="Proteomes" id="UP001469553">
    <property type="component" value="Unassembled WGS sequence"/>
</dbReference>
<dbReference type="Pfam" id="PF05334">
    <property type="entry name" value="DUF719"/>
    <property type="match status" value="1"/>
</dbReference>
<dbReference type="InterPro" id="IPR007998">
    <property type="entry name" value="DUF719"/>
</dbReference>
<dbReference type="PANTHER" id="PTHR12842">
    <property type="entry name" value="FI01459P"/>
    <property type="match status" value="1"/>
</dbReference>
<name>A0ABV0Z2L2_9TELE</name>